<dbReference type="Proteomes" id="UP001501705">
    <property type="component" value="Unassembled WGS sequence"/>
</dbReference>
<proteinExistence type="predicted"/>
<organism evidence="2 3">
    <name type="scientific">Kribbella hippodromi</name>
    <dbReference type="NCBI Taxonomy" id="434347"/>
    <lineage>
        <taxon>Bacteria</taxon>
        <taxon>Bacillati</taxon>
        <taxon>Actinomycetota</taxon>
        <taxon>Actinomycetes</taxon>
        <taxon>Propionibacteriales</taxon>
        <taxon>Kribbellaceae</taxon>
        <taxon>Kribbella</taxon>
    </lineage>
</organism>
<reference evidence="2 3" key="1">
    <citation type="journal article" date="2019" name="Int. J. Syst. Evol. Microbiol.">
        <title>The Global Catalogue of Microorganisms (GCM) 10K type strain sequencing project: providing services to taxonomists for standard genome sequencing and annotation.</title>
        <authorList>
            <consortium name="The Broad Institute Genomics Platform"/>
            <consortium name="The Broad Institute Genome Sequencing Center for Infectious Disease"/>
            <person name="Wu L."/>
            <person name="Ma J."/>
        </authorList>
    </citation>
    <scope>NUCLEOTIDE SEQUENCE [LARGE SCALE GENOMIC DNA]</scope>
    <source>
        <strain evidence="2 3">JCM 15572</strain>
    </source>
</reference>
<gene>
    <name evidence="2" type="ORF">GCM10009804_20350</name>
</gene>
<dbReference type="InterPro" id="IPR047702">
    <property type="entry name" value="VgrG-rel"/>
</dbReference>
<dbReference type="Pfam" id="PF04717">
    <property type="entry name" value="Phage_base_V"/>
    <property type="match status" value="1"/>
</dbReference>
<name>A0ABN2CSL3_9ACTN</name>
<dbReference type="Gene3D" id="2.40.50.230">
    <property type="entry name" value="Gp5 N-terminal domain"/>
    <property type="match status" value="1"/>
</dbReference>
<dbReference type="SUPFAM" id="SSF69279">
    <property type="entry name" value="Phage tail proteins"/>
    <property type="match status" value="1"/>
</dbReference>
<evidence type="ECO:0000313" key="3">
    <source>
        <dbReference type="Proteomes" id="UP001501705"/>
    </source>
</evidence>
<dbReference type="RefSeq" id="WP_344233134.1">
    <property type="nucleotide sequence ID" value="NZ_BAAAPH010000005.1"/>
</dbReference>
<dbReference type="EMBL" id="BAAAPH010000005">
    <property type="protein sequence ID" value="GAA1563610.1"/>
    <property type="molecule type" value="Genomic_DNA"/>
</dbReference>
<protein>
    <submittedName>
        <fullName evidence="2">VgrG-related protein</fullName>
    </submittedName>
</protein>
<dbReference type="InterPro" id="IPR037026">
    <property type="entry name" value="Vgr_OB-fold_dom_sf"/>
</dbReference>
<sequence length="612" mass="63720">MTADAWTEVETTPIVYVGPARRPLPASAADAIIRVLVDQSLGLPGMFELVFADGPDTAAITTTLAIGTTVGIAAAAPERPGDPRLLLTGEVTSLEAEYGELDVLTVRGFTEEHRLQRARRTRTFVNMSDSDIATRIAREAGLPIGTVTTTAVVHEHVGQVNRTDWEFLAGRAEALGFEVGVEYGEFFFGRRPAAGPCPLRLRDNLLTFAPRIGTGNLPTEVEVRAWDPLAAKVVSERTRLAATDTVPGADLPLEVAKSNNIPAQAAAEPSTLGPPPSGTALVVAQAAGSGAGVEPAVRSLAAGLAARVGDAFAEAVGESVGDPWLSVGRIAEVSGVAAPFAGQWLITRARHEIAAGRYLTSFEATGRQDRSLLALTRDRPDDRVPGVACGIVSNNLDPLGKSRVKVVLPWLSPGYESDWASVIQPGAGERSGAVLLPEVGDEVLVGFEYGDPQRPYVFGGVVTNRSTHTLGGPPVRANGNSGSVEWRGLVTPSGGRLAFHDAVPTPDRVEQAEILLGSGDGNLSLQIDQVSGTLALRALPATATRPGEKGRIVIECGPGGAIDLVAGSGGAVTIDGGAELTLKAQQLNLQGTRISVDGTGPVELKGKPIKLN</sequence>
<dbReference type="InterPro" id="IPR006531">
    <property type="entry name" value="Gp5/Vgr_OB"/>
</dbReference>
<accession>A0ABN2CSL3</accession>
<dbReference type="SUPFAM" id="SSF69255">
    <property type="entry name" value="gp5 N-terminal domain-like"/>
    <property type="match status" value="1"/>
</dbReference>
<keyword evidence="3" id="KW-1185">Reference proteome</keyword>
<evidence type="ECO:0000313" key="2">
    <source>
        <dbReference type="EMBL" id="GAA1563610.1"/>
    </source>
</evidence>
<evidence type="ECO:0000259" key="1">
    <source>
        <dbReference type="Pfam" id="PF04717"/>
    </source>
</evidence>
<dbReference type="NCBIfam" id="NF033848">
    <property type="entry name" value="VgrG_rel"/>
    <property type="match status" value="1"/>
</dbReference>
<feature type="domain" description="Gp5/Type VI secretion system Vgr protein OB-fold" evidence="1">
    <location>
        <begin position="390"/>
        <end position="461"/>
    </location>
</feature>
<comment type="caution">
    <text evidence="2">The sequence shown here is derived from an EMBL/GenBank/DDBJ whole genome shotgun (WGS) entry which is preliminary data.</text>
</comment>